<dbReference type="Gene3D" id="3.90.550.50">
    <property type="match status" value="1"/>
</dbReference>
<organism evidence="14 15">
    <name type="scientific">Ictalurus punctatus</name>
    <name type="common">Channel catfish</name>
    <name type="synonym">Silurus punctatus</name>
    <dbReference type="NCBI Taxonomy" id="7998"/>
    <lineage>
        <taxon>Eukaryota</taxon>
        <taxon>Metazoa</taxon>
        <taxon>Chordata</taxon>
        <taxon>Craniata</taxon>
        <taxon>Vertebrata</taxon>
        <taxon>Euteleostomi</taxon>
        <taxon>Actinopterygii</taxon>
        <taxon>Neopterygii</taxon>
        <taxon>Teleostei</taxon>
        <taxon>Ostariophysi</taxon>
        <taxon>Siluriformes</taxon>
        <taxon>Ictaluridae</taxon>
        <taxon>Ictalurus</taxon>
    </lineage>
</organism>
<sequence length="408" mass="48049">MVNPRQRWRMYKTVALMFFLAVLMISVVHRGFDSKRGDLQIERNARMQKETIKYWKENQDKSTEVSIEPLYERDVARTWDITSTNCSAHTNISSTEGFDALEQNFKQFLLYRHCRYFPMIINHPEKCSGDLHLLMVIKSIISQHDRREVIRQTWGKEQVIDGKKIKILFLLGTSSNEVEKANHQKLLEYEDYIYGDILQWDFMDTFFNLTLKETHFLKWFSTYCGNVRYIFKGDDDVFVSVTNILEYLETSKNMKDLFAGDVLFHAKPIRRKQNKYYIPHVLYNKTHYPPYAGGGGFLMDGPLARRLYSASEMLNLFPIDDVFLGMCLEVLQVTPIKHNAFKTFGLMKDKKSKMNKEPCFYQSMIVVHKLLPQELLDMWRLVHTDLVCTQNLELLQEASKVRSNFNGM</sequence>
<dbReference type="GO" id="GO:0030311">
    <property type="term" value="P:poly-N-acetyllactosamine biosynthetic process"/>
    <property type="evidence" value="ECO:0007669"/>
    <property type="project" value="TreeGrafter"/>
</dbReference>
<dbReference type="OrthoDB" id="2139606at2759"/>
<keyword evidence="8" id="KW-1133">Transmembrane helix</keyword>
<accession>A0A2D0RVB0</accession>
<reference evidence="14" key="1">
    <citation type="journal article" date="2016" name="Nat. Commun.">
        <title>The channel catfish genome sequence provides insights into the evolution of scale formation in teleosts.</title>
        <authorList>
            <person name="Liu Z."/>
            <person name="Liu S."/>
            <person name="Yao J."/>
            <person name="Bao L."/>
            <person name="Zhang J."/>
            <person name="Li Y."/>
            <person name="Jiang C."/>
            <person name="Sun L."/>
            <person name="Wang R."/>
            <person name="Zhang Y."/>
            <person name="Zhou T."/>
            <person name="Zeng Q."/>
            <person name="Fu Q."/>
            <person name="Gao S."/>
            <person name="Li N."/>
            <person name="Koren S."/>
            <person name="Jiang Y."/>
            <person name="Zimin A."/>
            <person name="Xu P."/>
            <person name="Phillippy A.M."/>
            <person name="Geng X."/>
            <person name="Song L."/>
            <person name="Sun F."/>
            <person name="Li C."/>
            <person name="Wang X."/>
            <person name="Chen A."/>
            <person name="Jin Y."/>
            <person name="Yuan Z."/>
            <person name="Yang Y."/>
            <person name="Tan S."/>
            <person name="Peatman E."/>
            <person name="Lu J."/>
            <person name="Qin Z."/>
            <person name="Dunham R."/>
            <person name="Li Z."/>
            <person name="Sonstegard T."/>
            <person name="Feng J."/>
            <person name="Danzmann R.G."/>
            <person name="Schroeder S."/>
            <person name="Scheffler B."/>
            <person name="Duke M.V."/>
            <person name="Ballard L."/>
            <person name="Kucuktas H."/>
            <person name="Kaltenboeck L."/>
            <person name="Liu H."/>
            <person name="Armbruster J."/>
            <person name="Xie Y."/>
            <person name="Kirby M.L."/>
            <person name="Tian Y."/>
            <person name="Flanagan M.E."/>
            <person name="Mu W."/>
            <person name="Waldbieser G.C."/>
        </authorList>
    </citation>
    <scope>NUCLEOTIDE SEQUENCE [LARGE SCALE GENOMIC DNA]</scope>
    <source>
        <strain evidence="14">SDA103</strain>
    </source>
</reference>
<keyword evidence="6" id="KW-0812">Transmembrane</keyword>
<keyword evidence="10" id="KW-0472">Membrane</keyword>
<comment type="pathway">
    <text evidence="2">Protein modification; protein glycosylation.</text>
</comment>
<proteinExistence type="inferred from homology"/>
<reference evidence="15" key="2">
    <citation type="submission" date="2025-08" db="UniProtKB">
        <authorList>
            <consortium name="RefSeq"/>
        </authorList>
    </citation>
    <scope>IDENTIFICATION</scope>
    <source>
        <tissue evidence="15">Blood</tissue>
    </source>
</reference>
<evidence type="ECO:0000256" key="3">
    <source>
        <dbReference type="ARBA" id="ARBA00008661"/>
    </source>
</evidence>
<dbReference type="GeneID" id="108271378"/>
<evidence type="ECO:0000256" key="9">
    <source>
        <dbReference type="ARBA" id="ARBA00023034"/>
    </source>
</evidence>
<keyword evidence="4 13" id="KW-0328">Glycosyltransferase</keyword>
<dbReference type="GO" id="GO:0008194">
    <property type="term" value="F:UDP-glycosyltransferase activity"/>
    <property type="evidence" value="ECO:0007669"/>
    <property type="project" value="TreeGrafter"/>
</dbReference>
<evidence type="ECO:0000256" key="11">
    <source>
        <dbReference type="ARBA" id="ARBA00023180"/>
    </source>
</evidence>
<dbReference type="GO" id="GO:0000139">
    <property type="term" value="C:Golgi membrane"/>
    <property type="evidence" value="ECO:0007669"/>
    <property type="project" value="UniProtKB-SubCell"/>
</dbReference>
<dbReference type="RefSeq" id="XP_017334438.1">
    <property type="nucleotide sequence ID" value="XM_017478949.3"/>
</dbReference>
<dbReference type="KEGG" id="ipu:108271378"/>
<evidence type="ECO:0000256" key="8">
    <source>
        <dbReference type="ARBA" id="ARBA00022989"/>
    </source>
</evidence>
<dbReference type="Proteomes" id="UP000221080">
    <property type="component" value="Chromosome 10"/>
</dbReference>
<comment type="function">
    <text evidence="12">N-acetyl glucosamine (GlcNAc) transferase that catalyzes the transfer of GlcNAc via a beta1-&gt;3 linkage from UDP-GlcNAc to the non-reducing terminal galactose (Gal) in the linearly growing chain of N- and O-linked keratan sulfate proteoglycans. Cooperates with B4GALT4 galactosyltransferase and CHST6 and CHST1 sulfotransferases to construct and elongate mono- and disulfated disaccharide units [-&gt;3Galbeta1-&gt;4(6-sulfoGlcNAcbeta)1-&gt;] and [-&gt;3(6-sulfoGalbeta)1-&gt;4(6-sulfoGlcNAcbeta)1-&gt;] within keratan sulfate polymer. Involved in biosynthesis of N-linked keratan sulfate proteoglycans in cornea, with an impact on proteoglycan fibril organization and corneal transparency. May play a role in the maintenance of tissue architecture by suppressing cellular motility and invasion.</text>
</comment>
<dbReference type="EC" id="2.4.1.-" evidence="13"/>
<dbReference type="InterPro" id="IPR002659">
    <property type="entry name" value="Glyco_trans_31"/>
</dbReference>
<keyword evidence="5" id="KW-0808">Transferase</keyword>
<dbReference type="GO" id="GO:0016758">
    <property type="term" value="F:hexosyltransferase activity"/>
    <property type="evidence" value="ECO:0007669"/>
    <property type="project" value="InterPro"/>
</dbReference>
<gene>
    <name evidence="15" type="primary">b3gnt7</name>
</gene>
<dbReference type="AlphaFoldDB" id="A0A2D0RVB0"/>
<dbReference type="STRING" id="7998.ENSIPUP00000036524"/>
<evidence type="ECO:0000256" key="10">
    <source>
        <dbReference type="ARBA" id="ARBA00023136"/>
    </source>
</evidence>
<evidence type="ECO:0000256" key="13">
    <source>
        <dbReference type="RuleBase" id="RU363063"/>
    </source>
</evidence>
<comment type="similarity">
    <text evidence="3 13">Belongs to the glycosyltransferase 31 family.</text>
</comment>
<evidence type="ECO:0000256" key="4">
    <source>
        <dbReference type="ARBA" id="ARBA00022676"/>
    </source>
</evidence>
<evidence type="ECO:0000256" key="5">
    <source>
        <dbReference type="ARBA" id="ARBA00022679"/>
    </source>
</evidence>
<dbReference type="PANTHER" id="PTHR11214">
    <property type="entry name" value="BETA-1,3-N-ACETYLGLUCOSAMINYLTRANSFERASE"/>
    <property type="match status" value="1"/>
</dbReference>
<dbReference type="Pfam" id="PF01762">
    <property type="entry name" value="Galactosyl_T"/>
    <property type="match status" value="1"/>
</dbReference>
<keyword evidence="7" id="KW-0735">Signal-anchor</keyword>
<dbReference type="FunFam" id="3.90.550.50:FF:000014">
    <property type="entry name" value="Hexosyltransferase"/>
    <property type="match status" value="1"/>
</dbReference>
<evidence type="ECO:0000256" key="12">
    <source>
        <dbReference type="ARBA" id="ARBA00058437"/>
    </source>
</evidence>
<comment type="subcellular location">
    <subcellularLocation>
        <location evidence="1 13">Golgi apparatus membrane</location>
        <topology evidence="1 13">Single-pass type II membrane protein</topology>
    </subcellularLocation>
</comment>
<evidence type="ECO:0000256" key="6">
    <source>
        <dbReference type="ARBA" id="ARBA00022692"/>
    </source>
</evidence>
<keyword evidence="11" id="KW-0325">Glycoprotein</keyword>
<dbReference type="PANTHER" id="PTHR11214:SF93">
    <property type="entry name" value="UDP-GLCNAC:BETAGAL BETA-1,3-N-ACETYLGLUCOSAMINYLTRANSFERASE 7"/>
    <property type="match status" value="1"/>
</dbReference>
<dbReference type="GO" id="GO:0018146">
    <property type="term" value="P:keratan sulfate proteoglycan biosynthetic process"/>
    <property type="evidence" value="ECO:0007669"/>
    <property type="project" value="UniProtKB-ARBA"/>
</dbReference>
<evidence type="ECO:0000256" key="1">
    <source>
        <dbReference type="ARBA" id="ARBA00004323"/>
    </source>
</evidence>
<dbReference type="OMA" id="MFQWKKT"/>
<keyword evidence="14" id="KW-1185">Reference proteome</keyword>
<dbReference type="GO" id="GO:0006493">
    <property type="term" value="P:protein O-linked glycosylation"/>
    <property type="evidence" value="ECO:0007669"/>
    <property type="project" value="TreeGrafter"/>
</dbReference>
<evidence type="ECO:0000313" key="14">
    <source>
        <dbReference type="Proteomes" id="UP000221080"/>
    </source>
</evidence>
<protein>
    <recommendedName>
        <fullName evidence="13">Hexosyltransferase</fullName>
        <ecNumber evidence="13">2.4.1.-</ecNumber>
    </recommendedName>
</protein>
<name>A0A2D0RVB0_ICTPU</name>
<evidence type="ECO:0000256" key="2">
    <source>
        <dbReference type="ARBA" id="ARBA00004922"/>
    </source>
</evidence>
<evidence type="ECO:0000256" key="7">
    <source>
        <dbReference type="ARBA" id="ARBA00022968"/>
    </source>
</evidence>
<keyword evidence="9 13" id="KW-0333">Golgi apparatus</keyword>
<dbReference type="CTD" id="93010"/>
<evidence type="ECO:0000313" key="15">
    <source>
        <dbReference type="RefSeq" id="XP_017334438.1"/>
    </source>
</evidence>